<accession>A0A218YY63</accession>
<evidence type="ECO:0000313" key="3">
    <source>
        <dbReference type="Proteomes" id="UP000242519"/>
    </source>
</evidence>
<dbReference type="GO" id="GO:0000172">
    <property type="term" value="C:ribonuclease MRP complex"/>
    <property type="evidence" value="ECO:0007669"/>
    <property type="project" value="InterPro"/>
</dbReference>
<dbReference type="AlphaFoldDB" id="A0A218YY63"/>
<dbReference type="STRING" id="503106.A0A218YY63"/>
<proteinExistence type="predicted"/>
<organism evidence="2 3">
    <name type="scientific">Diplocarpon coronariae</name>
    <dbReference type="NCBI Taxonomy" id="2795749"/>
    <lineage>
        <taxon>Eukaryota</taxon>
        <taxon>Fungi</taxon>
        <taxon>Dikarya</taxon>
        <taxon>Ascomycota</taxon>
        <taxon>Pezizomycotina</taxon>
        <taxon>Leotiomycetes</taxon>
        <taxon>Helotiales</taxon>
        <taxon>Drepanopezizaceae</taxon>
        <taxon>Diplocarpon</taxon>
    </lineage>
</organism>
<dbReference type="InterPro" id="IPR020347">
    <property type="entry name" value="Pop8"/>
</dbReference>
<dbReference type="Proteomes" id="UP000242519">
    <property type="component" value="Unassembled WGS sequence"/>
</dbReference>
<dbReference type="InParanoid" id="A0A218YY63"/>
<dbReference type="OrthoDB" id="5530243at2759"/>
<dbReference type="GO" id="GO:0004526">
    <property type="term" value="F:ribonuclease P activity"/>
    <property type="evidence" value="ECO:0007669"/>
    <property type="project" value="TreeGrafter"/>
</dbReference>
<dbReference type="GO" id="GO:0005655">
    <property type="term" value="C:nucleolar ribonuclease P complex"/>
    <property type="evidence" value="ECO:0007669"/>
    <property type="project" value="InterPro"/>
</dbReference>
<evidence type="ECO:0000313" key="2">
    <source>
        <dbReference type="EMBL" id="OWO99905.1"/>
    </source>
</evidence>
<evidence type="ECO:0000259" key="1">
    <source>
        <dbReference type="Pfam" id="PF20976"/>
    </source>
</evidence>
<protein>
    <recommendedName>
        <fullName evidence="1">Ribonucleases P/MRP subunit Pop8-like domain-containing protein</fullName>
    </recommendedName>
</protein>
<name>A0A218YY63_9HELO</name>
<dbReference type="Pfam" id="PF20976">
    <property type="entry name" value="Pop8"/>
    <property type="match status" value="1"/>
</dbReference>
<keyword evidence="3" id="KW-1185">Reference proteome</keyword>
<feature type="domain" description="Ribonucleases P/MRP subunit Pop8-like" evidence="1">
    <location>
        <begin position="35"/>
        <end position="109"/>
    </location>
</feature>
<dbReference type="EMBL" id="MZNU01000342">
    <property type="protein sequence ID" value="OWO99905.1"/>
    <property type="molecule type" value="Genomic_DNA"/>
</dbReference>
<dbReference type="GO" id="GO:0008033">
    <property type="term" value="P:tRNA processing"/>
    <property type="evidence" value="ECO:0007669"/>
    <property type="project" value="InterPro"/>
</dbReference>
<reference evidence="2 3" key="1">
    <citation type="submission" date="2017-04" db="EMBL/GenBank/DDBJ databases">
        <title>Draft genome sequence of Marssonina coronaria NL1: causal agent of apple blotch.</title>
        <authorList>
            <person name="Cheng Q."/>
        </authorList>
    </citation>
    <scope>NUCLEOTIDE SEQUENCE [LARGE SCALE GENOMIC DNA]</scope>
    <source>
        <strain evidence="2 3">NL1</strain>
    </source>
</reference>
<dbReference type="PANTHER" id="PTHR28173:SF1">
    <property type="entry name" value="RIBONUCLEASES P_MRP PROTEIN SUBUNIT POP8"/>
    <property type="match status" value="1"/>
</dbReference>
<dbReference type="PANTHER" id="PTHR28173">
    <property type="entry name" value="RIBONUCLEASES P/MRP PROTEIN SUBUNIT POP8"/>
    <property type="match status" value="1"/>
</dbReference>
<gene>
    <name evidence="2" type="ORF">B2J93_6960</name>
</gene>
<dbReference type="GO" id="GO:0000171">
    <property type="term" value="F:ribonuclease MRP activity"/>
    <property type="evidence" value="ECO:0007669"/>
    <property type="project" value="TreeGrafter"/>
</dbReference>
<sequence>MDVGNFASTAETKKKQGGLLRGHDIATKTIKAPRFSYAQLELISEQPTLIDPPLDSLTVRSYIGSALARFLGLTGTAVPVDILRVEGVGCWIRVPREDMSPVLAALGGWSGGSEVDGKVGWKVKTSGNWLSLLVAHGEGGHVWYDGGSKA</sequence>
<dbReference type="GO" id="GO:0034965">
    <property type="term" value="P:intronic box C/D snoRNA processing"/>
    <property type="evidence" value="ECO:0007669"/>
    <property type="project" value="TreeGrafter"/>
</dbReference>
<dbReference type="GO" id="GO:0000294">
    <property type="term" value="P:nuclear-transcribed mRNA catabolic process, RNase MRP-dependent"/>
    <property type="evidence" value="ECO:0007669"/>
    <property type="project" value="TreeGrafter"/>
</dbReference>
<comment type="caution">
    <text evidence="2">The sequence shown here is derived from an EMBL/GenBank/DDBJ whole genome shotgun (WGS) entry which is preliminary data.</text>
</comment>
<dbReference type="InterPro" id="IPR049128">
    <property type="entry name" value="Pop8-like_dom"/>
</dbReference>